<name>A0ABV7VXB5_9GAMM</name>
<evidence type="ECO:0000313" key="5">
    <source>
        <dbReference type="Proteomes" id="UP001595722"/>
    </source>
</evidence>
<protein>
    <recommendedName>
        <fullName evidence="3">Single-stranded DNA-binding protein</fullName>
    </recommendedName>
</protein>
<comment type="caution">
    <text evidence="4">The sequence shown here is derived from an EMBL/GenBank/DDBJ whole genome shotgun (WGS) entry which is preliminary data.</text>
</comment>
<dbReference type="SUPFAM" id="SSF50249">
    <property type="entry name" value="Nucleic acid-binding proteins"/>
    <property type="match status" value="1"/>
</dbReference>
<proteinExistence type="predicted"/>
<dbReference type="InterPro" id="IPR012340">
    <property type="entry name" value="NA-bd_OB-fold"/>
</dbReference>
<dbReference type="Proteomes" id="UP001595722">
    <property type="component" value="Unassembled WGS sequence"/>
</dbReference>
<dbReference type="Gene3D" id="2.40.50.140">
    <property type="entry name" value="Nucleic acid-binding proteins"/>
    <property type="match status" value="1"/>
</dbReference>
<evidence type="ECO:0000256" key="3">
    <source>
        <dbReference type="ARBA" id="ARBA00030596"/>
    </source>
</evidence>
<keyword evidence="5" id="KW-1185">Reference proteome</keyword>
<evidence type="ECO:0000256" key="2">
    <source>
        <dbReference type="ARBA" id="ARBA00023125"/>
    </source>
</evidence>
<dbReference type="GO" id="GO:0003677">
    <property type="term" value="F:DNA binding"/>
    <property type="evidence" value="ECO:0007669"/>
    <property type="project" value="UniProtKB-KW"/>
</dbReference>
<dbReference type="RefSeq" id="WP_376867802.1">
    <property type="nucleotide sequence ID" value="NZ_JBHRYB010000015.1"/>
</dbReference>
<evidence type="ECO:0000313" key="4">
    <source>
        <dbReference type="EMBL" id="MFC3681411.1"/>
    </source>
</evidence>
<reference evidence="5" key="1">
    <citation type="journal article" date="2019" name="Int. J. Syst. Evol. Microbiol.">
        <title>The Global Catalogue of Microorganisms (GCM) 10K type strain sequencing project: providing services to taxonomists for standard genome sequencing and annotation.</title>
        <authorList>
            <consortium name="The Broad Institute Genomics Platform"/>
            <consortium name="The Broad Institute Genome Sequencing Center for Infectious Disease"/>
            <person name="Wu L."/>
            <person name="Ma J."/>
        </authorList>
    </citation>
    <scope>NUCLEOTIDE SEQUENCE [LARGE SCALE GENOMIC DNA]</scope>
    <source>
        <strain evidence="5">KCTC 42424</strain>
    </source>
</reference>
<gene>
    <name evidence="4" type="ORF">ACFOMG_15000</name>
</gene>
<sequence>MLKISIIEGHHLVQQRQTKNGVRYFQEAYVHLGGAFPQQIEIPLRAPTDGKPIGDYELDISTFQVGRFKNLELNPFELRLKPADQPRATSKAS</sequence>
<keyword evidence="2 4" id="KW-0238">DNA-binding</keyword>
<dbReference type="EMBL" id="JBHRYB010000015">
    <property type="protein sequence ID" value="MFC3681411.1"/>
    <property type="molecule type" value="Genomic_DNA"/>
</dbReference>
<organism evidence="4 5">
    <name type="scientific">Bacterioplanoides pacificum</name>
    <dbReference type="NCBI Taxonomy" id="1171596"/>
    <lineage>
        <taxon>Bacteria</taxon>
        <taxon>Pseudomonadati</taxon>
        <taxon>Pseudomonadota</taxon>
        <taxon>Gammaproteobacteria</taxon>
        <taxon>Oceanospirillales</taxon>
        <taxon>Oceanospirillaceae</taxon>
        <taxon>Bacterioplanoides</taxon>
    </lineage>
</organism>
<accession>A0ABV7VXB5</accession>
<dbReference type="Pfam" id="PF02303">
    <property type="entry name" value="Phage_DNA_bind"/>
    <property type="match status" value="1"/>
</dbReference>
<evidence type="ECO:0000256" key="1">
    <source>
        <dbReference type="ARBA" id="ARBA00022705"/>
    </source>
</evidence>
<dbReference type="InterPro" id="IPR003512">
    <property type="entry name" value="Phage_M13_G5P_DNA-bd"/>
</dbReference>
<keyword evidence="1" id="KW-0235">DNA replication</keyword>